<feature type="non-terminal residue" evidence="1">
    <location>
        <position position="97"/>
    </location>
</feature>
<reference evidence="1 2" key="1">
    <citation type="submission" date="2019-09" db="EMBL/GenBank/DDBJ databases">
        <title>Bird 10,000 Genomes (B10K) Project - Family phase.</title>
        <authorList>
            <person name="Zhang G."/>
        </authorList>
    </citation>
    <scope>NUCLEOTIDE SEQUENCE [LARGE SCALE GENOMIC DNA]</scope>
    <source>
        <strain evidence="1">B10K-DU-001-60</strain>
        <tissue evidence="1">Muscle</tissue>
    </source>
</reference>
<accession>A0A7K9XID8</accession>
<name>A0A7K9XID8_9GRUI</name>
<evidence type="ECO:0000313" key="1">
    <source>
        <dbReference type="EMBL" id="NXI97047.1"/>
    </source>
</evidence>
<feature type="non-terminal residue" evidence="1">
    <location>
        <position position="1"/>
    </location>
</feature>
<proteinExistence type="predicted"/>
<dbReference type="Proteomes" id="UP000587472">
    <property type="component" value="Unassembled WGS sequence"/>
</dbReference>
<sequence length="97" mass="10550">MSTAMNFSSKSFKPRPPDKGAFPLDHFGMFPSSQCVLFGAGAGSSAGKARRASLGALEWKGACVRCRGWRQLMANEPLEKLGFKDLINEKSEAKPEK</sequence>
<keyword evidence="2" id="KW-1185">Reference proteome</keyword>
<gene>
    <name evidence="1" type="primary">Cox19</name>
    <name evidence="1" type="ORF">PSOCRE_R10654</name>
</gene>
<comment type="caution">
    <text evidence="1">The sequence shown here is derived from an EMBL/GenBank/DDBJ whole genome shotgun (WGS) entry which is preliminary data.</text>
</comment>
<dbReference type="AlphaFoldDB" id="A0A7K9XID8"/>
<organism evidence="1 2">
    <name type="scientific">Psophia crepitans</name>
    <name type="common">common trumpeter</name>
    <dbReference type="NCBI Taxonomy" id="54359"/>
    <lineage>
        <taxon>Eukaryota</taxon>
        <taxon>Metazoa</taxon>
        <taxon>Chordata</taxon>
        <taxon>Craniata</taxon>
        <taxon>Vertebrata</taxon>
        <taxon>Euteleostomi</taxon>
        <taxon>Archelosauria</taxon>
        <taxon>Archosauria</taxon>
        <taxon>Dinosauria</taxon>
        <taxon>Saurischia</taxon>
        <taxon>Theropoda</taxon>
        <taxon>Coelurosauria</taxon>
        <taxon>Aves</taxon>
        <taxon>Neognathae</taxon>
        <taxon>Neoaves</taxon>
        <taxon>Gruiformes</taxon>
        <taxon>Psophiidae</taxon>
        <taxon>Psophia</taxon>
    </lineage>
</organism>
<protein>
    <submittedName>
        <fullName evidence="1">COX19 protein</fullName>
    </submittedName>
</protein>
<evidence type="ECO:0000313" key="2">
    <source>
        <dbReference type="Proteomes" id="UP000587472"/>
    </source>
</evidence>
<dbReference type="EMBL" id="VWZZ01004819">
    <property type="protein sequence ID" value="NXI97047.1"/>
    <property type="molecule type" value="Genomic_DNA"/>
</dbReference>